<gene>
    <name evidence="1" type="ORF">L0M14_16285</name>
</gene>
<name>A0ABY3SE49_9BACL</name>
<dbReference type="EMBL" id="CP090978">
    <property type="protein sequence ID" value="UJF31390.1"/>
    <property type="molecule type" value="Genomic_DNA"/>
</dbReference>
<keyword evidence="2" id="KW-1185">Reference proteome</keyword>
<dbReference type="Proteomes" id="UP001649230">
    <property type="component" value="Chromosome"/>
</dbReference>
<accession>A0ABY3SE49</accession>
<organism evidence="1 2">
    <name type="scientific">Paenibacillus hexagrammi</name>
    <dbReference type="NCBI Taxonomy" id="2908839"/>
    <lineage>
        <taxon>Bacteria</taxon>
        <taxon>Bacillati</taxon>
        <taxon>Bacillota</taxon>
        <taxon>Bacilli</taxon>
        <taxon>Bacillales</taxon>
        <taxon>Paenibacillaceae</taxon>
        <taxon>Paenibacillus</taxon>
    </lineage>
</organism>
<proteinExistence type="predicted"/>
<sequence length="97" mass="10627">MFPELQASMTSIWYTGGAPSANLFKVDYWQFTQKSAAHDLIAINAYTDKYKIDTASGTNTAAMNVKAIYADGTSEDVTTQLLQPRRKAVLSMSRAGL</sequence>
<protein>
    <submittedName>
        <fullName evidence="1">Uncharacterized protein</fullName>
    </submittedName>
</protein>
<reference evidence="1 2" key="1">
    <citation type="journal article" date="2024" name="Int. J. Syst. Evol. Microbiol.">
        <title>Paenibacillus hexagrammi sp. nov., a novel bacterium isolated from the gut content of Hexagrammos agrammus.</title>
        <authorList>
            <person name="Jung H.K."/>
            <person name="Kim D.G."/>
            <person name="Zin H."/>
            <person name="Park J."/>
            <person name="Jung H."/>
            <person name="Kim Y.O."/>
            <person name="Kong H.J."/>
            <person name="Kim J.W."/>
            <person name="Kim Y.S."/>
        </authorList>
    </citation>
    <scope>NUCLEOTIDE SEQUENCE [LARGE SCALE GENOMIC DNA]</scope>
    <source>
        <strain evidence="1 2">YPD9-1</strain>
    </source>
</reference>
<evidence type="ECO:0000313" key="2">
    <source>
        <dbReference type="Proteomes" id="UP001649230"/>
    </source>
</evidence>
<evidence type="ECO:0000313" key="1">
    <source>
        <dbReference type="EMBL" id="UJF31390.1"/>
    </source>
</evidence>